<name>A0AA88X4L5_9ASTE</name>
<dbReference type="AlphaFoldDB" id="A0AA88X4L5"/>
<evidence type="ECO:0000313" key="4">
    <source>
        <dbReference type="Proteomes" id="UP001188597"/>
    </source>
</evidence>
<keyword evidence="4" id="KW-1185">Reference proteome</keyword>
<dbReference type="Pfam" id="PF04195">
    <property type="entry name" value="Transposase_28"/>
    <property type="match status" value="1"/>
</dbReference>
<dbReference type="InterPro" id="IPR007321">
    <property type="entry name" value="Transposase_28"/>
</dbReference>
<feature type="domain" description="Transposase (putative) gypsy type" evidence="2">
    <location>
        <begin position="250"/>
        <end position="310"/>
    </location>
</feature>
<comment type="caution">
    <text evidence="3">The sequence shown here is derived from an EMBL/GenBank/DDBJ whole genome shotgun (WGS) entry which is preliminary data.</text>
</comment>
<proteinExistence type="predicted"/>
<sequence length="632" mass="71048">MFGRCHSARAECSDEILFRQNFARPLSLCSGRVFGRDSVLTEFCSDVVTLLGQSVRTRFCWDRILLGRDSVRTEFCSAVVTLLEQGVRMKFCSDRILLSRCHSARVKCSDEILFGQNSARPWSLCSGRVFGQDSVLTEFCSVVVTLLGQSVRTEFCSARILLDCCHSTRAECSDEILFGQNSARAECSDGILLGKNSVQPLPLCSGRVFGWGSARDLIREYPFPEGWYARLPGLQEPANYGTKFEMGVYEEQVKSGYRLPLHPFAIRFFEHYRMAPGQLVPNGWRKLVGLIYLVQTSGYKPDATDFMRVFFEICFIKGVTNCPGWYYIHSRQRLLKGGPKSNKGWHSRYFFVGRLDKGELPFDRDWNPFCKDFENPGKPTPNNQTKHILSHIKLRGGLCINEPLSEEQLEWVKIIPLRPILAGLLIPSPPRAIPSMTSAKTLHLEMASISGKSPQGGFLDVLQKAKGKRKEKQPSAEFPLFLRGLELLLQNVLHVSEQYLLHGILPRDKEVFQTQTHETFACAFAQAVYTMYASRSDMLSRFEMARQVVADEAQQKREALKKRTDDGLEIYELGFAKAKEMFVERFPDIPLGDFVLPAIVSPSGETVMPSDAGYAAASHLPGEGPSGDAPEP</sequence>
<accession>A0AA88X4L5</accession>
<dbReference type="EMBL" id="JAVXUP010000272">
    <property type="protein sequence ID" value="KAK3032330.1"/>
    <property type="molecule type" value="Genomic_DNA"/>
</dbReference>
<evidence type="ECO:0000259" key="2">
    <source>
        <dbReference type="Pfam" id="PF04195"/>
    </source>
</evidence>
<protein>
    <recommendedName>
        <fullName evidence="2">Transposase (putative) gypsy type domain-containing protein</fullName>
    </recommendedName>
</protein>
<evidence type="ECO:0000313" key="3">
    <source>
        <dbReference type="EMBL" id="KAK3032330.1"/>
    </source>
</evidence>
<gene>
    <name evidence="3" type="ORF">RJ639_035381</name>
</gene>
<feature type="region of interest" description="Disordered" evidence="1">
    <location>
        <begin position="610"/>
        <end position="632"/>
    </location>
</feature>
<organism evidence="3 4">
    <name type="scientific">Escallonia herrerae</name>
    <dbReference type="NCBI Taxonomy" id="1293975"/>
    <lineage>
        <taxon>Eukaryota</taxon>
        <taxon>Viridiplantae</taxon>
        <taxon>Streptophyta</taxon>
        <taxon>Embryophyta</taxon>
        <taxon>Tracheophyta</taxon>
        <taxon>Spermatophyta</taxon>
        <taxon>Magnoliopsida</taxon>
        <taxon>eudicotyledons</taxon>
        <taxon>Gunneridae</taxon>
        <taxon>Pentapetalae</taxon>
        <taxon>asterids</taxon>
        <taxon>campanulids</taxon>
        <taxon>Escalloniales</taxon>
        <taxon>Escalloniaceae</taxon>
        <taxon>Escallonia</taxon>
    </lineage>
</organism>
<reference evidence="3" key="1">
    <citation type="submission" date="2022-12" db="EMBL/GenBank/DDBJ databases">
        <title>Draft genome assemblies for two species of Escallonia (Escalloniales).</title>
        <authorList>
            <person name="Chanderbali A."/>
            <person name="Dervinis C."/>
            <person name="Anghel I."/>
            <person name="Soltis D."/>
            <person name="Soltis P."/>
            <person name="Zapata F."/>
        </authorList>
    </citation>
    <scope>NUCLEOTIDE SEQUENCE</scope>
    <source>
        <strain evidence="3">UCBG64.0493</strain>
        <tissue evidence="3">Leaf</tissue>
    </source>
</reference>
<evidence type="ECO:0000256" key="1">
    <source>
        <dbReference type="SAM" id="MobiDB-lite"/>
    </source>
</evidence>
<dbReference type="Proteomes" id="UP001188597">
    <property type="component" value="Unassembled WGS sequence"/>
</dbReference>